<dbReference type="PATRIC" id="fig|55758.3.peg.1712"/>
<organism evidence="1 2">
    <name type="scientific">Methanobrevibacter filiformis</name>
    <dbReference type="NCBI Taxonomy" id="55758"/>
    <lineage>
        <taxon>Archaea</taxon>
        <taxon>Methanobacteriati</taxon>
        <taxon>Methanobacteriota</taxon>
        <taxon>Methanomada group</taxon>
        <taxon>Methanobacteria</taxon>
        <taxon>Methanobacteriales</taxon>
        <taxon>Methanobacteriaceae</taxon>
        <taxon>Methanobrevibacter</taxon>
    </lineage>
</organism>
<dbReference type="Proteomes" id="UP000077066">
    <property type="component" value="Unassembled WGS sequence"/>
</dbReference>
<sequence length="74" mass="8791">MYNERFGDSGFCFIYNKMPTISNNISFNNFIDTFFDCESELPDDEYFDEYSLIFSHFLTKIDLINEKHHIGEIG</sequence>
<dbReference type="AlphaFoldDB" id="A0A165ZTS2"/>
<gene>
    <name evidence="1" type="ORF">MBFIL_15160</name>
</gene>
<dbReference type="STRING" id="55758.MBFIL_15160"/>
<accession>A0A165ZTS2</accession>
<proteinExistence type="predicted"/>
<protein>
    <submittedName>
        <fullName evidence="1">Uncharacterized protein</fullName>
    </submittedName>
</protein>
<evidence type="ECO:0000313" key="1">
    <source>
        <dbReference type="EMBL" id="KZX11151.1"/>
    </source>
</evidence>
<reference evidence="1 2" key="1">
    <citation type="submission" date="2016-04" db="EMBL/GenBank/DDBJ databases">
        <title>Genome sequence of Methanobrevibacter filiformis DSM 11501.</title>
        <authorList>
            <person name="Poehlein A."/>
            <person name="Seedorf H."/>
            <person name="Daniel R."/>
        </authorList>
    </citation>
    <scope>NUCLEOTIDE SEQUENCE [LARGE SCALE GENOMIC DNA]</scope>
    <source>
        <strain evidence="1 2">DSM 11501</strain>
    </source>
</reference>
<dbReference type="RefSeq" id="WP_066973277.1">
    <property type="nucleotide sequence ID" value="NZ_LWMT01000254.1"/>
</dbReference>
<name>A0A165ZTS2_9EURY</name>
<keyword evidence="2" id="KW-1185">Reference proteome</keyword>
<evidence type="ECO:0000313" key="2">
    <source>
        <dbReference type="Proteomes" id="UP000077066"/>
    </source>
</evidence>
<dbReference type="EMBL" id="LWMT01000254">
    <property type="protein sequence ID" value="KZX11151.1"/>
    <property type="molecule type" value="Genomic_DNA"/>
</dbReference>
<comment type="caution">
    <text evidence="1">The sequence shown here is derived from an EMBL/GenBank/DDBJ whole genome shotgun (WGS) entry which is preliminary data.</text>
</comment>